<gene>
    <name evidence="11" type="ORF">SBA5_600032</name>
</gene>
<dbReference type="Pfam" id="PF13620">
    <property type="entry name" value="CarboxypepD_reg"/>
    <property type="match status" value="1"/>
</dbReference>
<feature type="domain" description="TonB-dependent transporter Oar-like beta-barrel" evidence="10">
    <location>
        <begin position="245"/>
        <end position="1162"/>
    </location>
</feature>
<dbReference type="GO" id="GO:0015344">
    <property type="term" value="F:siderophore uptake transmembrane transporter activity"/>
    <property type="evidence" value="ECO:0007669"/>
    <property type="project" value="TreeGrafter"/>
</dbReference>
<dbReference type="InterPro" id="IPR037066">
    <property type="entry name" value="Plug_dom_sf"/>
</dbReference>
<name>A0A2N9LX30_9BACT</name>
<dbReference type="OrthoDB" id="97893at2"/>
<evidence type="ECO:0000259" key="10">
    <source>
        <dbReference type="Pfam" id="PF25183"/>
    </source>
</evidence>
<protein>
    <submittedName>
        <fullName evidence="11">TonB-dependent receptor plug</fullName>
    </submittedName>
</protein>
<feature type="signal peptide" evidence="8">
    <location>
        <begin position="1"/>
        <end position="20"/>
    </location>
</feature>
<evidence type="ECO:0000256" key="3">
    <source>
        <dbReference type="ARBA" id="ARBA00022452"/>
    </source>
</evidence>
<dbReference type="PANTHER" id="PTHR30069">
    <property type="entry name" value="TONB-DEPENDENT OUTER MEMBRANE RECEPTOR"/>
    <property type="match status" value="1"/>
</dbReference>
<dbReference type="GO" id="GO:0030246">
    <property type="term" value="F:carbohydrate binding"/>
    <property type="evidence" value="ECO:0007669"/>
    <property type="project" value="InterPro"/>
</dbReference>
<evidence type="ECO:0000256" key="2">
    <source>
        <dbReference type="ARBA" id="ARBA00022448"/>
    </source>
</evidence>
<evidence type="ECO:0000259" key="9">
    <source>
        <dbReference type="Pfam" id="PF07715"/>
    </source>
</evidence>
<feature type="chain" id="PRO_5014789727" evidence="8">
    <location>
        <begin position="21"/>
        <end position="1192"/>
    </location>
</feature>
<keyword evidence="5" id="KW-0472">Membrane</keyword>
<comment type="subcellular location">
    <subcellularLocation>
        <location evidence="1">Cell outer membrane</location>
        <topology evidence="1">Multi-pass membrane protein</topology>
    </subcellularLocation>
</comment>
<dbReference type="Gene3D" id="2.170.130.10">
    <property type="entry name" value="TonB-dependent receptor, plug domain"/>
    <property type="match status" value="1"/>
</dbReference>
<dbReference type="GO" id="GO:0009279">
    <property type="term" value="C:cell outer membrane"/>
    <property type="evidence" value="ECO:0007669"/>
    <property type="project" value="UniProtKB-SubCell"/>
</dbReference>
<keyword evidence="6" id="KW-0998">Cell outer membrane</keyword>
<dbReference type="SUPFAM" id="SSF56935">
    <property type="entry name" value="Porins"/>
    <property type="match status" value="1"/>
</dbReference>
<evidence type="ECO:0000313" key="12">
    <source>
        <dbReference type="Proteomes" id="UP000239735"/>
    </source>
</evidence>
<dbReference type="InterPro" id="IPR039426">
    <property type="entry name" value="TonB-dep_rcpt-like"/>
</dbReference>
<keyword evidence="11" id="KW-0675">Receptor</keyword>
<dbReference type="GO" id="GO:0044718">
    <property type="term" value="P:siderophore transmembrane transport"/>
    <property type="evidence" value="ECO:0007669"/>
    <property type="project" value="TreeGrafter"/>
</dbReference>
<reference evidence="12" key="1">
    <citation type="submission" date="2018-02" db="EMBL/GenBank/DDBJ databases">
        <authorList>
            <person name="Hausmann B."/>
        </authorList>
    </citation>
    <scope>NUCLEOTIDE SEQUENCE [LARGE SCALE GENOMIC DNA]</scope>
    <source>
        <strain evidence="12">Peat soil MAG SbA5</strain>
    </source>
</reference>
<dbReference type="PANTHER" id="PTHR30069:SF46">
    <property type="entry name" value="OAR PROTEIN"/>
    <property type="match status" value="1"/>
</dbReference>
<evidence type="ECO:0000256" key="7">
    <source>
        <dbReference type="SAM" id="MobiDB-lite"/>
    </source>
</evidence>
<dbReference type="Pfam" id="PF07715">
    <property type="entry name" value="Plug"/>
    <property type="match status" value="1"/>
</dbReference>
<evidence type="ECO:0000256" key="5">
    <source>
        <dbReference type="ARBA" id="ARBA00023136"/>
    </source>
</evidence>
<dbReference type="SUPFAM" id="SSF49452">
    <property type="entry name" value="Starch-binding domain-like"/>
    <property type="match status" value="1"/>
</dbReference>
<evidence type="ECO:0000256" key="8">
    <source>
        <dbReference type="SAM" id="SignalP"/>
    </source>
</evidence>
<dbReference type="Gene3D" id="2.40.170.20">
    <property type="entry name" value="TonB-dependent receptor, beta-barrel domain"/>
    <property type="match status" value="1"/>
</dbReference>
<sequence length="1192" mass="126472">MQIAKSLISAWIICGVTALAAGQGITTGTVQGAVADPSGAVITNAQIQLKSESSGLTLSTHSGGDGTFKYFAVPIGAYKIVISAQGFANETVSNVAVQSGATTNLNQITLHIGTAEQIEVNGSAATLLETTDSQVTTTFNTQTVQNLPLNNGFDTVAEVIPGVVSTGGRVYGDGFSNNNGDNFSVNGQSGRYNNFEIDGQSNNDNSIGGPSAFFGSQDAIQEIQVITNDYSAEYGRNAGAVVNYITKSGSNGFHGSAFELYQGQFLSSLANFEKSPQFGFCPPAVSPSTGCTAPLLPRYVENRYGGTLGGSIIRNKLFFFGSTYWDRVRVGATPAASLPELTPDPSGLKQLQAAFPNNPGVAALVGFGPYAVAQGNPQPIPVPLPPAGQPDECVAIGGTRNANNTCSEHVTGPGGKTANIEVSGVQRTIPSLFNDQEELGRLDWQPTSKDHLFLRYFYQPELNTGVGGSYLGAIASGDFVDLPAASHSVGADWTRAFSTHFVDQLRYSFEESKVYFQGGGYPKCVATNFGGCPAEVNYTGGNNDLNFGGDVLFPQGRTIKVTQVQSNSTWTHGSQTLLLGGEFDYQNSPNALLYYYNGEAGFGTLSNLLQNGPGGGAAYTILANGSPVIPFTEPDFAAYFQDDWKALPTLTLHLGLRWEFFSQAVNKLHDETVARESNPSTAIWPASLPLAARTTSTANQNYKNFEPRIGLAWNPAFDHKLVVRAGYAINANPAFDNMFILEATAAPVVNTAAFACGKGNCVPSNGSILSANFRAANLPSLPTQDPRLDDQEMFPANFRTPYVQTYTLAIDHQIGNSVVGEARYVGSKTTDDFQSIDANPNLLPVATAFPKIVPSSSLCSTPGANGYQPAFGIARPNCNFTNLAEITNGGWANYNGLQLNLNTQNYRGLTSTVSYTWSKSMNNATDGFRSTGTGGSTSAYAQNPLNTDSAERGLSGNDFTNVVGIEFTYNLPQFVRANRLISRATNGFMLSGVYRFTSGQVYTPYQPLNLDALNGDSSFCDSAFNGSSVGPQLDTCRLALSNKKAPINTVAYLNPVSGTYVTFGSDSVDPNTGKYSPGTPVNPASTHWIINNQAYATAVGNPFPGSSRSLLRGPDFSELDATVTKTTRITERVELQLSLAAYNALNQMYLGPGISNVTSAAFTSNVFNSSGTTLPGSTSGNRFLILGSKFTF</sequence>
<keyword evidence="4" id="KW-0812">Transmembrane</keyword>
<dbReference type="Proteomes" id="UP000239735">
    <property type="component" value="Unassembled WGS sequence"/>
</dbReference>
<dbReference type="EMBL" id="OKRB01000120">
    <property type="protein sequence ID" value="SPE27790.1"/>
    <property type="molecule type" value="Genomic_DNA"/>
</dbReference>
<keyword evidence="8" id="KW-0732">Signal</keyword>
<evidence type="ECO:0000256" key="6">
    <source>
        <dbReference type="ARBA" id="ARBA00023237"/>
    </source>
</evidence>
<feature type="compositionally biased region" description="Polar residues" evidence="7">
    <location>
        <begin position="939"/>
        <end position="948"/>
    </location>
</feature>
<dbReference type="InterPro" id="IPR012910">
    <property type="entry name" value="Plug_dom"/>
</dbReference>
<evidence type="ECO:0000256" key="1">
    <source>
        <dbReference type="ARBA" id="ARBA00004571"/>
    </source>
</evidence>
<feature type="domain" description="TonB-dependent receptor plug" evidence="9">
    <location>
        <begin position="134"/>
        <end position="240"/>
    </location>
</feature>
<dbReference type="InterPro" id="IPR013784">
    <property type="entry name" value="Carb-bd-like_fold"/>
</dbReference>
<feature type="region of interest" description="Disordered" evidence="7">
    <location>
        <begin position="933"/>
        <end position="952"/>
    </location>
</feature>
<dbReference type="Gene3D" id="2.60.40.1120">
    <property type="entry name" value="Carboxypeptidase-like, regulatory domain"/>
    <property type="match status" value="1"/>
</dbReference>
<accession>A0A2N9LX30</accession>
<dbReference type="InterPro" id="IPR057601">
    <property type="entry name" value="Oar-like_b-barrel"/>
</dbReference>
<proteinExistence type="predicted"/>
<dbReference type="AlphaFoldDB" id="A0A2N9LX30"/>
<keyword evidence="3" id="KW-1134">Transmembrane beta strand</keyword>
<evidence type="ECO:0000256" key="4">
    <source>
        <dbReference type="ARBA" id="ARBA00022692"/>
    </source>
</evidence>
<keyword evidence="2" id="KW-0813">Transport</keyword>
<dbReference type="Pfam" id="PF25183">
    <property type="entry name" value="OMP_b-brl_4"/>
    <property type="match status" value="1"/>
</dbReference>
<organism evidence="11 12">
    <name type="scientific">Candidatus Sulfuritelmatomonas gaucii</name>
    <dbReference type="NCBI Taxonomy" id="2043161"/>
    <lineage>
        <taxon>Bacteria</taxon>
        <taxon>Pseudomonadati</taxon>
        <taxon>Acidobacteriota</taxon>
        <taxon>Terriglobia</taxon>
        <taxon>Terriglobales</taxon>
        <taxon>Acidobacteriaceae</taxon>
        <taxon>Candidatus Sulfuritelmatomonas</taxon>
    </lineage>
</organism>
<dbReference type="InterPro" id="IPR036942">
    <property type="entry name" value="Beta-barrel_TonB_sf"/>
</dbReference>
<evidence type="ECO:0000313" key="11">
    <source>
        <dbReference type="EMBL" id="SPE27790.1"/>
    </source>
</evidence>